<gene>
    <name evidence="13" type="ORF">GCM10011511_12170</name>
</gene>
<keyword evidence="9" id="KW-0784">Thiamine biosynthesis</keyword>
<sequence length="302" mass="33023">MTYEELLIQTALEDERIIVMTAENRALVRNIPKILGPRFVDTGITEQTMVGMAAGLALRGRIPIVHALAPFLTMRAYEFIRTDVGIAHLPVKLSGYIPGFLSDGNGPTHQSIEDVSIMRGIPGMEVYAPADEDDLVKMLPHIWSAPAPAYTRINHKKGNFTHAPYQPGKAEVVAEGTDVTLLVYGFLFENALQAKSLLEKEGLSVGLVNMRSLKPVDEEAIVRAATGSQHLVTIEDHLQTGGLYSIVAEVLLRRRVSAAVTALSLGERWFRPGLLAQVLETEGFTPEKIAATVKENLVSYAK</sequence>
<dbReference type="GO" id="GO:0005829">
    <property type="term" value="C:cytosol"/>
    <property type="evidence" value="ECO:0007669"/>
    <property type="project" value="TreeGrafter"/>
</dbReference>
<evidence type="ECO:0000256" key="6">
    <source>
        <dbReference type="ARBA" id="ARBA00022679"/>
    </source>
</evidence>
<dbReference type="InterPro" id="IPR033248">
    <property type="entry name" value="Transketolase_C"/>
</dbReference>
<dbReference type="Pfam" id="PF02780">
    <property type="entry name" value="Transketolase_C"/>
    <property type="match status" value="1"/>
</dbReference>
<comment type="subunit">
    <text evidence="4">Homodimer.</text>
</comment>
<accession>A0A8J2UAF7</accession>
<evidence type="ECO:0000313" key="13">
    <source>
        <dbReference type="EMBL" id="GGA90492.1"/>
    </source>
</evidence>
<dbReference type="SUPFAM" id="SSF52518">
    <property type="entry name" value="Thiamin diphosphate-binding fold (THDP-binding)"/>
    <property type="match status" value="1"/>
</dbReference>
<dbReference type="InterPro" id="IPR005477">
    <property type="entry name" value="Dxylulose-5-P_synthase"/>
</dbReference>
<evidence type="ECO:0000256" key="8">
    <source>
        <dbReference type="ARBA" id="ARBA00022842"/>
    </source>
</evidence>
<organism evidence="13 14">
    <name type="scientific">Puia dinghuensis</name>
    <dbReference type="NCBI Taxonomy" id="1792502"/>
    <lineage>
        <taxon>Bacteria</taxon>
        <taxon>Pseudomonadati</taxon>
        <taxon>Bacteroidota</taxon>
        <taxon>Chitinophagia</taxon>
        <taxon>Chitinophagales</taxon>
        <taxon>Chitinophagaceae</taxon>
        <taxon>Puia</taxon>
    </lineage>
</organism>
<evidence type="ECO:0000256" key="9">
    <source>
        <dbReference type="ARBA" id="ARBA00022977"/>
    </source>
</evidence>
<keyword evidence="6" id="KW-0808">Transferase</keyword>
<evidence type="ECO:0000256" key="3">
    <source>
        <dbReference type="ARBA" id="ARBA00011081"/>
    </source>
</evidence>
<evidence type="ECO:0000256" key="10">
    <source>
        <dbReference type="ARBA" id="ARBA00023052"/>
    </source>
</evidence>
<dbReference type="Gene3D" id="3.40.50.970">
    <property type="match status" value="1"/>
</dbReference>
<keyword evidence="10" id="KW-0786">Thiamine pyrophosphate</keyword>
<keyword evidence="14" id="KW-1185">Reference proteome</keyword>
<dbReference type="InterPro" id="IPR005475">
    <property type="entry name" value="Transketolase-like_Pyr-bd"/>
</dbReference>
<dbReference type="EMBL" id="BMJC01000001">
    <property type="protein sequence ID" value="GGA90492.1"/>
    <property type="molecule type" value="Genomic_DNA"/>
</dbReference>
<dbReference type="GO" id="GO:0009228">
    <property type="term" value="P:thiamine biosynthetic process"/>
    <property type="evidence" value="ECO:0007669"/>
    <property type="project" value="UniProtKB-KW"/>
</dbReference>
<dbReference type="GO" id="GO:0008661">
    <property type="term" value="F:1-deoxy-D-xylulose-5-phosphate synthase activity"/>
    <property type="evidence" value="ECO:0007669"/>
    <property type="project" value="UniProtKB-EC"/>
</dbReference>
<keyword evidence="8" id="KW-0460">Magnesium</keyword>
<dbReference type="PANTHER" id="PTHR43322:SF5">
    <property type="entry name" value="1-DEOXY-D-XYLULOSE-5-PHOSPHATE SYNTHASE, CHLOROPLASTIC"/>
    <property type="match status" value="1"/>
</dbReference>
<keyword evidence="7" id="KW-0479">Metal-binding</keyword>
<dbReference type="Proteomes" id="UP000607559">
    <property type="component" value="Unassembled WGS sequence"/>
</dbReference>
<reference evidence="13" key="2">
    <citation type="submission" date="2020-09" db="EMBL/GenBank/DDBJ databases">
        <authorList>
            <person name="Sun Q."/>
            <person name="Zhou Y."/>
        </authorList>
    </citation>
    <scope>NUCLEOTIDE SEQUENCE</scope>
    <source>
        <strain evidence="13">CGMCC 1.15448</strain>
    </source>
</reference>
<evidence type="ECO:0000256" key="7">
    <source>
        <dbReference type="ARBA" id="ARBA00022723"/>
    </source>
</evidence>
<dbReference type="GO" id="GO:0019288">
    <property type="term" value="P:isopentenyl diphosphate biosynthetic process, methylerythritol 4-phosphate pathway"/>
    <property type="evidence" value="ECO:0007669"/>
    <property type="project" value="TreeGrafter"/>
</dbReference>
<dbReference type="InterPro" id="IPR029061">
    <property type="entry name" value="THDP-binding"/>
</dbReference>
<evidence type="ECO:0000256" key="1">
    <source>
        <dbReference type="ARBA" id="ARBA00001946"/>
    </source>
</evidence>
<reference evidence="13" key="1">
    <citation type="journal article" date="2014" name="Int. J. Syst. Evol. Microbiol.">
        <title>Complete genome sequence of Corynebacterium casei LMG S-19264T (=DSM 44701T), isolated from a smear-ripened cheese.</title>
        <authorList>
            <consortium name="US DOE Joint Genome Institute (JGI-PGF)"/>
            <person name="Walter F."/>
            <person name="Albersmeier A."/>
            <person name="Kalinowski J."/>
            <person name="Ruckert C."/>
        </authorList>
    </citation>
    <scope>NUCLEOTIDE SEQUENCE</scope>
    <source>
        <strain evidence="13">CGMCC 1.15448</strain>
    </source>
</reference>
<dbReference type="AlphaFoldDB" id="A0A8J2UAF7"/>
<evidence type="ECO:0000256" key="2">
    <source>
        <dbReference type="ARBA" id="ARBA00004980"/>
    </source>
</evidence>
<dbReference type="Gene3D" id="3.40.50.920">
    <property type="match status" value="1"/>
</dbReference>
<dbReference type="SMART" id="SM00861">
    <property type="entry name" value="Transket_pyr"/>
    <property type="match status" value="1"/>
</dbReference>
<comment type="caution">
    <text evidence="13">The sequence shown here is derived from an EMBL/GenBank/DDBJ whole genome shotgun (WGS) entry which is preliminary data.</text>
</comment>
<dbReference type="RefSeq" id="WP_188929556.1">
    <property type="nucleotide sequence ID" value="NZ_BMJC01000001.1"/>
</dbReference>
<name>A0A8J2UAF7_9BACT</name>
<dbReference type="GO" id="GO:0016114">
    <property type="term" value="P:terpenoid biosynthetic process"/>
    <property type="evidence" value="ECO:0007669"/>
    <property type="project" value="InterPro"/>
</dbReference>
<evidence type="ECO:0000256" key="11">
    <source>
        <dbReference type="ARBA" id="ARBA00023229"/>
    </source>
</evidence>
<comment type="similarity">
    <text evidence="3">Belongs to the transketolase family. DXPS subfamily.</text>
</comment>
<proteinExistence type="inferred from homology"/>
<evidence type="ECO:0000256" key="4">
    <source>
        <dbReference type="ARBA" id="ARBA00011738"/>
    </source>
</evidence>
<evidence type="ECO:0000256" key="5">
    <source>
        <dbReference type="ARBA" id="ARBA00013150"/>
    </source>
</evidence>
<dbReference type="InterPro" id="IPR009014">
    <property type="entry name" value="Transketo_C/PFOR_II"/>
</dbReference>
<dbReference type="GO" id="GO:0046872">
    <property type="term" value="F:metal ion binding"/>
    <property type="evidence" value="ECO:0007669"/>
    <property type="project" value="UniProtKB-KW"/>
</dbReference>
<dbReference type="PANTHER" id="PTHR43322">
    <property type="entry name" value="1-D-DEOXYXYLULOSE 5-PHOSPHATE SYNTHASE-RELATED"/>
    <property type="match status" value="1"/>
</dbReference>
<protein>
    <recommendedName>
        <fullName evidence="5">1-deoxy-D-xylulose-5-phosphate synthase</fullName>
        <ecNumber evidence="5">2.2.1.7</ecNumber>
    </recommendedName>
</protein>
<dbReference type="Pfam" id="PF02779">
    <property type="entry name" value="Transket_pyr"/>
    <property type="match status" value="1"/>
</dbReference>
<comment type="cofactor">
    <cofactor evidence="1">
        <name>Mg(2+)</name>
        <dbReference type="ChEBI" id="CHEBI:18420"/>
    </cofactor>
</comment>
<dbReference type="CDD" id="cd07033">
    <property type="entry name" value="TPP_PYR_DXS_TK_like"/>
    <property type="match status" value="1"/>
</dbReference>
<evidence type="ECO:0000313" key="14">
    <source>
        <dbReference type="Proteomes" id="UP000607559"/>
    </source>
</evidence>
<evidence type="ECO:0000259" key="12">
    <source>
        <dbReference type="SMART" id="SM00861"/>
    </source>
</evidence>
<dbReference type="EC" id="2.2.1.7" evidence="5"/>
<comment type="pathway">
    <text evidence="2">Metabolic intermediate biosynthesis; 1-deoxy-D-xylulose 5-phosphate biosynthesis; 1-deoxy-D-xylulose 5-phosphate from D-glyceraldehyde 3-phosphate and pyruvate: step 1/1.</text>
</comment>
<dbReference type="SUPFAM" id="SSF52922">
    <property type="entry name" value="TK C-terminal domain-like"/>
    <property type="match status" value="1"/>
</dbReference>
<feature type="domain" description="Transketolase-like pyrimidine-binding" evidence="12">
    <location>
        <begin position="1"/>
        <end position="160"/>
    </location>
</feature>
<keyword evidence="11" id="KW-0414">Isoprene biosynthesis</keyword>